<evidence type="ECO:0000259" key="3">
    <source>
        <dbReference type="PROSITE" id="PS50263"/>
    </source>
</evidence>
<dbReference type="InterPro" id="IPR045254">
    <property type="entry name" value="Nit1/2_C-N_Hydrolase"/>
</dbReference>
<dbReference type="RefSeq" id="WP_317704941.1">
    <property type="nucleotide sequence ID" value="NZ_AP024714.1"/>
</dbReference>
<evidence type="ECO:0000256" key="1">
    <source>
        <dbReference type="ARBA" id="ARBA00010613"/>
    </source>
</evidence>
<keyword evidence="5" id="KW-1185">Reference proteome</keyword>
<dbReference type="InterPro" id="IPR001110">
    <property type="entry name" value="UPF0012_CS"/>
</dbReference>
<dbReference type="Pfam" id="PF00795">
    <property type="entry name" value="CN_hydrolase"/>
    <property type="match status" value="1"/>
</dbReference>
<sequence>MQEITAAAVQMNSNDDLRANLRQAGRWVSEAAARGARLVLLPENFAFMGRTDTDKLAIMEDEGVGPIQDFLAETAYRHNLWLVGGSVPLSCEDPGKVRAACLIYSPSGQRYYRYDKIHLFDVDLPDSHESYRESDTIASGQPLGLVNTPFGKVGITICYDIRFPEYLRRLSEQGMEILLVPAAFTATTGAAHWEILLRARAIENQCYVVAADQTGHHPGDRHTYGHSMIIDPWGKVLDRLGEEPGICCARLDPDHLERVRRAFPVLHHRRF</sequence>
<dbReference type="Proteomes" id="UP001321825">
    <property type="component" value="Chromosome"/>
</dbReference>
<dbReference type="PROSITE" id="PS50263">
    <property type="entry name" value="CN_HYDROLASE"/>
    <property type="match status" value="1"/>
</dbReference>
<name>A0AAU9C949_9GAMM</name>
<evidence type="ECO:0000256" key="2">
    <source>
        <dbReference type="ARBA" id="ARBA00022801"/>
    </source>
</evidence>
<dbReference type="EMBL" id="AP024714">
    <property type="protein sequence ID" value="BCX82544.1"/>
    <property type="molecule type" value="Genomic_DNA"/>
</dbReference>
<dbReference type="Gene3D" id="3.60.110.10">
    <property type="entry name" value="Carbon-nitrogen hydrolase"/>
    <property type="match status" value="1"/>
</dbReference>
<protein>
    <submittedName>
        <fullName evidence="4">Deaminated glutathione amidase</fullName>
        <ecNumber evidence="4">3.5.1.128</ecNumber>
    </submittedName>
</protein>
<dbReference type="AlphaFoldDB" id="A0AAU9C949"/>
<dbReference type="KEGG" id="mcau:MIT9_P2130"/>
<dbReference type="PANTHER" id="PTHR23088">
    <property type="entry name" value="NITRILASE-RELATED"/>
    <property type="match status" value="1"/>
</dbReference>
<dbReference type="SUPFAM" id="SSF56317">
    <property type="entry name" value="Carbon-nitrogen hydrolase"/>
    <property type="match status" value="1"/>
</dbReference>
<dbReference type="InterPro" id="IPR003010">
    <property type="entry name" value="C-N_Hydrolase"/>
</dbReference>
<evidence type="ECO:0000313" key="5">
    <source>
        <dbReference type="Proteomes" id="UP001321825"/>
    </source>
</evidence>
<dbReference type="GO" id="GO:0110050">
    <property type="term" value="F:deaminated glutathione amidase activity"/>
    <property type="evidence" value="ECO:0007669"/>
    <property type="project" value="UniProtKB-EC"/>
</dbReference>
<reference evidence="5" key="1">
    <citation type="journal article" date="2024" name="Int. J. Syst. Evol. Microbiol.">
        <title>Methylomarinovum tepidoasis sp. nov., a moderately thermophilic methanotroph of the family Methylothermaceae isolated from a deep-sea hydrothermal field.</title>
        <authorList>
            <person name="Hirayama H."/>
            <person name="Takaki Y."/>
            <person name="Abe M."/>
            <person name="Miyazaki M."/>
            <person name="Uematsu K."/>
            <person name="Matsui Y."/>
            <person name="Takai K."/>
        </authorList>
    </citation>
    <scope>NUCLEOTIDE SEQUENCE [LARGE SCALE GENOMIC DNA]</scope>
    <source>
        <strain evidence="5">IT-9</strain>
    </source>
</reference>
<proteinExistence type="inferred from homology"/>
<dbReference type="CDD" id="cd07572">
    <property type="entry name" value="nit"/>
    <property type="match status" value="1"/>
</dbReference>
<comment type="similarity">
    <text evidence="1">Belongs to the carbon-nitrogen hydrolase superfamily. NIT1/NIT2 family.</text>
</comment>
<keyword evidence="2 4" id="KW-0378">Hydrolase</keyword>
<accession>A0AAU9C949</accession>
<evidence type="ECO:0000313" key="4">
    <source>
        <dbReference type="EMBL" id="BCX82544.1"/>
    </source>
</evidence>
<dbReference type="PROSITE" id="PS01227">
    <property type="entry name" value="UPF0012"/>
    <property type="match status" value="1"/>
</dbReference>
<feature type="domain" description="CN hydrolase" evidence="3">
    <location>
        <begin position="4"/>
        <end position="253"/>
    </location>
</feature>
<dbReference type="EC" id="3.5.1.128" evidence="4"/>
<dbReference type="InterPro" id="IPR036526">
    <property type="entry name" value="C-N_Hydrolase_sf"/>
</dbReference>
<dbReference type="PANTHER" id="PTHR23088:SF27">
    <property type="entry name" value="DEAMINATED GLUTATHIONE AMIDASE"/>
    <property type="match status" value="1"/>
</dbReference>
<organism evidence="4 5">
    <name type="scientific">Methylomarinovum caldicuralii</name>
    <dbReference type="NCBI Taxonomy" id="438856"/>
    <lineage>
        <taxon>Bacteria</taxon>
        <taxon>Pseudomonadati</taxon>
        <taxon>Pseudomonadota</taxon>
        <taxon>Gammaproteobacteria</taxon>
        <taxon>Methylococcales</taxon>
        <taxon>Methylothermaceae</taxon>
        <taxon>Methylomarinovum</taxon>
    </lineage>
</organism>
<gene>
    <name evidence="4" type="ORF">MIT9_P2130</name>
</gene>